<accession>A0A318Z9K4</accession>
<evidence type="ECO:0000313" key="2">
    <source>
        <dbReference type="Proteomes" id="UP000248349"/>
    </source>
</evidence>
<protein>
    <submittedName>
        <fullName evidence="1">Uncharacterized protein</fullName>
    </submittedName>
</protein>
<dbReference type="OrthoDB" id="5280547at2759"/>
<gene>
    <name evidence="1" type="ORF">BP01DRAFT_384015</name>
</gene>
<dbReference type="GeneID" id="37078697"/>
<dbReference type="AlphaFoldDB" id="A0A318Z9K4"/>
<dbReference type="STRING" id="1450539.A0A318Z9K4"/>
<keyword evidence="2" id="KW-1185">Reference proteome</keyword>
<sequence>MSANSLASSSYTMRGPLRYVTRNSTGSSPGKTERAVTPWPLFLMLSGQFPPALSVSHAERSLGILNGWASTLELLNGTDAQLTASLYGAQLVNAAEIMRYTYSAWESADIEAFESMIRDIFYPPASQTTASSTQNHPCRNVSLAKWGTGGEKAIVGFGVFLNNARMYKEGLDLYQNFACADLNNTINEVGQNSESGRDQAHTQLSLGNMAETCQTAFNQGDDS</sequence>
<reference evidence="1 2" key="1">
    <citation type="submission" date="2016-12" db="EMBL/GenBank/DDBJ databases">
        <title>The genomes of Aspergillus section Nigri reveals drivers in fungal speciation.</title>
        <authorList>
            <consortium name="DOE Joint Genome Institute"/>
            <person name="Vesth T.C."/>
            <person name="Nybo J."/>
            <person name="Theobald S."/>
            <person name="Brandl J."/>
            <person name="Frisvad J.C."/>
            <person name="Nielsen K.F."/>
            <person name="Lyhne E.K."/>
            <person name="Kogle M.E."/>
            <person name="Kuo A."/>
            <person name="Riley R."/>
            <person name="Clum A."/>
            <person name="Nolan M."/>
            <person name="Lipzen A."/>
            <person name="Salamov A."/>
            <person name="Henrissat B."/>
            <person name="Wiebenga A."/>
            <person name="De Vries R.P."/>
            <person name="Grigoriev I.V."/>
            <person name="Mortensen U.H."/>
            <person name="Andersen M.R."/>
            <person name="Baker S.E."/>
        </authorList>
    </citation>
    <scope>NUCLEOTIDE SEQUENCE [LARGE SCALE GENOMIC DNA]</scope>
    <source>
        <strain evidence="1 2">JOP 1030-1</strain>
    </source>
</reference>
<dbReference type="GO" id="GO:0042597">
    <property type="term" value="C:periplasmic space"/>
    <property type="evidence" value="ECO:0007669"/>
    <property type="project" value="InterPro"/>
</dbReference>
<dbReference type="Proteomes" id="UP000248349">
    <property type="component" value="Unassembled WGS sequence"/>
</dbReference>
<dbReference type="GO" id="GO:0016829">
    <property type="term" value="F:lyase activity"/>
    <property type="evidence" value="ECO:0007669"/>
    <property type="project" value="UniProtKB-KW"/>
</dbReference>
<organism evidence="1 2">
    <name type="scientific">Aspergillus saccharolyticus JOP 1030-1</name>
    <dbReference type="NCBI Taxonomy" id="1450539"/>
    <lineage>
        <taxon>Eukaryota</taxon>
        <taxon>Fungi</taxon>
        <taxon>Dikarya</taxon>
        <taxon>Ascomycota</taxon>
        <taxon>Pezizomycotina</taxon>
        <taxon>Eurotiomycetes</taxon>
        <taxon>Eurotiomycetidae</taxon>
        <taxon>Eurotiales</taxon>
        <taxon>Aspergillaceae</taxon>
        <taxon>Aspergillus</taxon>
        <taxon>Aspergillus subgen. Circumdati</taxon>
    </lineage>
</organism>
<evidence type="ECO:0000313" key="1">
    <source>
        <dbReference type="EMBL" id="PYH43909.1"/>
    </source>
</evidence>
<name>A0A318Z9K4_9EURO</name>
<proteinExistence type="predicted"/>
<dbReference type="SUPFAM" id="SSF48230">
    <property type="entry name" value="Chondroitin AC/alginate lyase"/>
    <property type="match status" value="1"/>
</dbReference>
<dbReference type="RefSeq" id="XP_025429891.1">
    <property type="nucleotide sequence ID" value="XM_025577468.1"/>
</dbReference>
<dbReference type="EMBL" id="KZ821240">
    <property type="protein sequence ID" value="PYH43909.1"/>
    <property type="molecule type" value="Genomic_DNA"/>
</dbReference>
<dbReference type="InterPro" id="IPR008929">
    <property type="entry name" value="Chondroitin_lyas"/>
</dbReference>
<dbReference type="Gene3D" id="1.50.10.100">
    <property type="entry name" value="Chondroitin AC/alginate lyase"/>
    <property type="match status" value="1"/>
</dbReference>